<evidence type="ECO:0000256" key="14">
    <source>
        <dbReference type="ARBA" id="ARBA00022840"/>
    </source>
</evidence>
<dbReference type="PROSITE" id="PS51194">
    <property type="entry name" value="HELICASE_CTER"/>
    <property type="match status" value="1"/>
</dbReference>
<dbReference type="CDD" id="cd12090">
    <property type="entry name" value="MDA5_ID"/>
    <property type="match status" value="1"/>
</dbReference>
<dbReference type="Gene3D" id="1.20.1320.30">
    <property type="match status" value="1"/>
</dbReference>
<keyword evidence="17" id="KW-0694">RNA-binding</keyword>
<evidence type="ECO:0000256" key="20">
    <source>
        <dbReference type="SAM" id="MobiDB-lite"/>
    </source>
</evidence>
<dbReference type="PANTHER" id="PTHR14074:SF14">
    <property type="entry name" value="INTERFERON-INDUCED HELICASE C DOMAIN-CONTAINING PROTEIN 1"/>
    <property type="match status" value="1"/>
</dbReference>
<name>A0A7L4LIB5_9CORV</name>
<dbReference type="Pfam" id="PF00271">
    <property type="entry name" value="Helicase_C"/>
    <property type="match status" value="1"/>
</dbReference>
<dbReference type="GO" id="GO:0140374">
    <property type="term" value="P:antiviral innate immune response"/>
    <property type="evidence" value="ECO:0007669"/>
    <property type="project" value="TreeGrafter"/>
</dbReference>
<dbReference type="InterPro" id="IPR038557">
    <property type="entry name" value="RLR_C_sf"/>
</dbReference>
<dbReference type="EC" id="3.6.4.13" evidence="3"/>
<dbReference type="GO" id="GO:0008270">
    <property type="term" value="F:zinc ion binding"/>
    <property type="evidence" value="ECO:0007669"/>
    <property type="project" value="TreeGrafter"/>
</dbReference>
<keyword evidence="15" id="KW-0832">Ubl conjugation</keyword>
<keyword evidence="6" id="KW-0597">Phosphoprotein</keyword>
<dbReference type="GO" id="GO:0005737">
    <property type="term" value="C:cytoplasm"/>
    <property type="evidence" value="ECO:0007669"/>
    <property type="project" value="UniProtKB-SubCell"/>
</dbReference>
<dbReference type="GO" id="GO:0003725">
    <property type="term" value="F:double-stranded RNA binding"/>
    <property type="evidence" value="ECO:0007669"/>
    <property type="project" value="TreeGrafter"/>
</dbReference>
<evidence type="ECO:0000256" key="17">
    <source>
        <dbReference type="ARBA" id="ARBA00022884"/>
    </source>
</evidence>
<comment type="subcellular location">
    <subcellularLocation>
        <location evidence="1">Cytoplasm</location>
    </subcellularLocation>
</comment>
<feature type="compositionally biased region" description="Polar residues" evidence="20">
    <location>
        <begin position="271"/>
        <end position="285"/>
    </location>
</feature>
<dbReference type="Pfam" id="PF04851">
    <property type="entry name" value="ResIII"/>
    <property type="match status" value="1"/>
</dbReference>
<dbReference type="Proteomes" id="UP000576729">
    <property type="component" value="Unassembled WGS sequence"/>
</dbReference>
<keyword evidence="16" id="KW-0391">Immunity</keyword>
<dbReference type="GO" id="GO:0003677">
    <property type="term" value="F:DNA binding"/>
    <property type="evidence" value="ECO:0007669"/>
    <property type="project" value="InterPro"/>
</dbReference>
<dbReference type="InterPro" id="IPR041204">
    <property type="entry name" value="RIG-I-like_C"/>
</dbReference>
<feature type="region of interest" description="Disordered" evidence="20">
    <location>
        <begin position="627"/>
        <end position="647"/>
    </location>
</feature>
<keyword evidence="25" id="KW-1185">Reference proteome</keyword>
<evidence type="ECO:0000256" key="2">
    <source>
        <dbReference type="ARBA" id="ARBA00006866"/>
    </source>
</evidence>
<comment type="catalytic activity">
    <reaction evidence="19">
        <text>ATP + H2O = ADP + phosphate + H(+)</text>
        <dbReference type="Rhea" id="RHEA:13065"/>
        <dbReference type="ChEBI" id="CHEBI:15377"/>
        <dbReference type="ChEBI" id="CHEBI:15378"/>
        <dbReference type="ChEBI" id="CHEBI:30616"/>
        <dbReference type="ChEBI" id="CHEBI:43474"/>
        <dbReference type="ChEBI" id="CHEBI:456216"/>
        <dbReference type="EC" id="3.6.4.13"/>
    </reaction>
    <physiologicalReaction direction="left-to-right" evidence="19">
        <dbReference type="Rhea" id="RHEA:13066"/>
    </physiologicalReaction>
</comment>
<dbReference type="SUPFAM" id="SSF52540">
    <property type="entry name" value="P-loop containing nucleoside triphosphate hydrolases"/>
    <property type="match status" value="1"/>
</dbReference>
<dbReference type="GO" id="GO:0016787">
    <property type="term" value="F:hydrolase activity"/>
    <property type="evidence" value="ECO:0007669"/>
    <property type="project" value="UniProtKB-KW"/>
</dbReference>
<evidence type="ECO:0000256" key="4">
    <source>
        <dbReference type="ARBA" id="ARBA00022490"/>
    </source>
</evidence>
<dbReference type="GO" id="GO:0003727">
    <property type="term" value="F:single-stranded RNA binding"/>
    <property type="evidence" value="ECO:0007669"/>
    <property type="project" value="TreeGrafter"/>
</dbReference>
<evidence type="ECO:0000256" key="18">
    <source>
        <dbReference type="ARBA" id="ARBA00023118"/>
    </source>
</evidence>
<dbReference type="InterPro" id="IPR027417">
    <property type="entry name" value="P-loop_NTPase"/>
</dbReference>
<evidence type="ECO:0000259" key="23">
    <source>
        <dbReference type="PROSITE" id="PS51789"/>
    </source>
</evidence>
<dbReference type="CDD" id="cd18802">
    <property type="entry name" value="SF2_C_dicer"/>
    <property type="match status" value="1"/>
</dbReference>
<dbReference type="InterPro" id="IPR001650">
    <property type="entry name" value="Helicase_C-like"/>
</dbReference>
<dbReference type="InterPro" id="IPR014001">
    <property type="entry name" value="Helicase_ATP-bd"/>
</dbReference>
<dbReference type="InterPro" id="IPR031964">
    <property type="entry name" value="CARD_dom"/>
</dbReference>
<dbReference type="Pfam" id="PF18119">
    <property type="entry name" value="RIG-I_C"/>
    <property type="match status" value="1"/>
</dbReference>
<dbReference type="PROSITE" id="PS51192">
    <property type="entry name" value="HELICASE_ATP_BIND_1"/>
    <property type="match status" value="1"/>
</dbReference>
<keyword evidence="18" id="KW-0051">Antiviral defense</keyword>
<dbReference type="CDD" id="cd15807">
    <property type="entry name" value="MDA5_C"/>
    <property type="match status" value="1"/>
</dbReference>
<evidence type="ECO:0000256" key="1">
    <source>
        <dbReference type="ARBA" id="ARBA00004496"/>
    </source>
</evidence>
<dbReference type="InterPro" id="IPR006935">
    <property type="entry name" value="Helicase/UvrB_N"/>
</dbReference>
<dbReference type="SUPFAM" id="SSF47986">
    <property type="entry name" value="DEATH domain"/>
    <property type="match status" value="1"/>
</dbReference>
<dbReference type="Gene3D" id="3.40.50.300">
    <property type="entry name" value="P-loop containing nucleotide triphosphate hydrolases"/>
    <property type="match status" value="2"/>
</dbReference>
<protein>
    <recommendedName>
        <fullName evidence="3">RNA helicase</fullName>
        <ecNumber evidence="3">3.6.4.13</ecNumber>
    </recommendedName>
</protein>
<accession>A0A7L4LIB5</accession>
<dbReference type="FunFam" id="3.40.50.300:FF:000893">
    <property type="entry name" value="Interferon-induced with helicase C domain 1"/>
    <property type="match status" value="1"/>
</dbReference>
<keyword evidence="14" id="KW-0067">ATP-binding</keyword>
<evidence type="ECO:0000256" key="7">
    <source>
        <dbReference type="ARBA" id="ARBA00022588"/>
    </source>
</evidence>
<evidence type="ECO:0000256" key="15">
    <source>
        <dbReference type="ARBA" id="ARBA00022843"/>
    </source>
</evidence>
<dbReference type="GO" id="GO:0005524">
    <property type="term" value="F:ATP binding"/>
    <property type="evidence" value="ECO:0007669"/>
    <property type="project" value="UniProtKB-KW"/>
</dbReference>
<keyword evidence="12" id="KW-0347">Helicase</keyword>
<keyword evidence="9" id="KW-0677">Repeat</keyword>
<organism evidence="24 25">
    <name type="scientific">Callaeas wilsoni</name>
    <name type="common">North Island kokako</name>
    <dbReference type="NCBI Taxonomy" id="1347786"/>
    <lineage>
        <taxon>Eukaryota</taxon>
        <taxon>Metazoa</taxon>
        <taxon>Chordata</taxon>
        <taxon>Craniata</taxon>
        <taxon>Vertebrata</taxon>
        <taxon>Euteleostomi</taxon>
        <taxon>Archelosauria</taxon>
        <taxon>Archosauria</taxon>
        <taxon>Dinosauria</taxon>
        <taxon>Saurischia</taxon>
        <taxon>Theropoda</taxon>
        <taxon>Coelurosauria</taxon>
        <taxon>Aves</taxon>
        <taxon>Neognathae</taxon>
        <taxon>Neoaves</taxon>
        <taxon>Telluraves</taxon>
        <taxon>Australaves</taxon>
        <taxon>Passeriformes</taxon>
        <taxon>Corvoidea</taxon>
        <taxon>Callaeidae</taxon>
        <taxon>Callaeas</taxon>
    </lineage>
</organism>
<evidence type="ECO:0000256" key="10">
    <source>
        <dbReference type="ARBA" id="ARBA00022741"/>
    </source>
</evidence>
<keyword evidence="10" id="KW-0547">Nucleotide-binding</keyword>
<dbReference type="CDD" id="cd08818">
    <property type="entry name" value="CARD_MDA5_r1"/>
    <property type="match status" value="1"/>
</dbReference>
<dbReference type="GO" id="GO:0039530">
    <property type="term" value="P:MDA-5 signaling pathway"/>
    <property type="evidence" value="ECO:0007669"/>
    <property type="project" value="TreeGrafter"/>
</dbReference>
<dbReference type="FunFam" id="3.40.50.300:FF:000736">
    <property type="entry name" value="Interferon-induced helicase C domain-containing protein 1"/>
    <property type="match status" value="1"/>
</dbReference>
<dbReference type="InterPro" id="IPR051363">
    <property type="entry name" value="RLR_Helicase"/>
</dbReference>
<feature type="region of interest" description="Disordered" evidence="20">
    <location>
        <begin position="237"/>
        <end position="287"/>
    </location>
</feature>
<dbReference type="Pfam" id="PF16739">
    <property type="entry name" value="CARD_2"/>
    <property type="match status" value="2"/>
</dbReference>
<feature type="domain" description="RLR CTR" evidence="23">
    <location>
        <begin position="870"/>
        <end position="999"/>
    </location>
</feature>
<evidence type="ECO:0000313" key="24">
    <source>
        <dbReference type="EMBL" id="NXY64959.1"/>
    </source>
</evidence>
<feature type="region of interest" description="Disordered" evidence="20">
    <location>
        <begin position="194"/>
        <end position="221"/>
    </location>
</feature>
<dbReference type="Gene3D" id="2.170.150.30">
    <property type="entry name" value="RIG-I-like receptor, C-terminal regulatory domain"/>
    <property type="match status" value="1"/>
</dbReference>
<dbReference type="SMART" id="SM00490">
    <property type="entry name" value="HELICc"/>
    <property type="match status" value="1"/>
</dbReference>
<sequence>MAESTRDERFLYVISCFRPRLKQIIQVQPVLDRLPSLGAEDRERVRAAALQRGAVAAAEELLRAVERGPHGCGWTREFLQALEHSGCSLAACYANPSLSQLPSPAEEAEHDLCVHLVQLLHGTLVDRMRTVQVAEKCLEMGIFQDEDMDRIQTVTDNRGNRDGARELLSRIVQKKDWFSSFLIALRETQHEDLANDLSGNTGGTQNKQNGMEKSTNEETEVTSQLGYVIEENLKQEENVDDRFSSENSVLETSIEKNSSDVSIGDGSVSNLNENLGQSCTTSDSGTFPFYEDEVERRASPEPDLTLRDYQMEVAKPALNGENIIICLPTGSGKTRVAVYITKDHLDKKKRASEPGKVIVLVNKVPLVEQHLQTEFSPFLKRWYRVIGLSGDSQLKISFPEVVRRNDVIISTAQILENSLLNASKEDEEDFSLIIIDECHHTQKEGVYNNIMRRYLKEKMKNRKLAKGNKPLIPQPQILGLTASPGVGGATSHSKAEEHILKICANLDACRIMTVEDHASQLKNQVKEPSKKTVIADDKKWDPFKERITEIMTEIQNYCQLHPKSEFGTQTYEQWVIREERRAAKEEKRRERVCAEHLKKYNDALQINDTIRMVDAYNHLNNFYKEEKSKKTVRSDDDDDDEPAVSKQDETDEFLIGLFRAKKKQLKELTGKPEYENEKLIKLRNTLMEEFTKTEEPRGIIFTKTRLSAFALFQWIKDNPKFEEVGIRAHYLIGSGHNSEMKPMTQNEQREVIDKFRRGNVNLLIATTVAEEGLDIKECNIVIRYGLVTNEIAMVQARGRARADESTYALVASSGSGAVEREDVNIFREKMMYKAIQRVQKMPQEEYLNKIQSFQLQSIVEKQMKAKRDQRKTYKKNPSLIKFLCKNCYKLVCSGEDIQVIEDMHHVSVKKDFQNLYHRRENKTLQDKHADYQTNGEIICKDCGQAWGNMMVCRGLDLPCIKIRNFVVVFADKKTTKQIFKKWGELPIRFPSLDYAAHCPSSDED</sequence>
<keyword evidence="8" id="KW-0479">Metal-binding</keyword>
<dbReference type="InterPro" id="IPR021673">
    <property type="entry name" value="RLR_CTR"/>
</dbReference>
<dbReference type="InterPro" id="IPR011029">
    <property type="entry name" value="DEATH-like_dom_sf"/>
</dbReference>
<proteinExistence type="inferred from homology"/>
<feature type="domain" description="Helicase C-terminal" evidence="22">
    <location>
        <begin position="685"/>
        <end position="846"/>
    </location>
</feature>
<dbReference type="SMART" id="SM00487">
    <property type="entry name" value="DEXDc"/>
    <property type="match status" value="1"/>
</dbReference>
<evidence type="ECO:0000259" key="21">
    <source>
        <dbReference type="PROSITE" id="PS51192"/>
    </source>
</evidence>
<evidence type="ECO:0000256" key="6">
    <source>
        <dbReference type="ARBA" id="ARBA00022553"/>
    </source>
</evidence>
<reference evidence="24 25" key="1">
    <citation type="submission" date="2019-09" db="EMBL/GenBank/DDBJ databases">
        <title>Bird 10,000 Genomes (B10K) Project - Family phase.</title>
        <authorList>
            <person name="Zhang G."/>
        </authorList>
    </citation>
    <scope>NUCLEOTIDE SEQUENCE [LARGE SCALE GENOMIC DNA]</scope>
    <source>
        <strain evidence="24">B10K-OTA-212792</strain>
        <tissue evidence="24">Blood</tissue>
    </source>
</reference>
<dbReference type="PANTHER" id="PTHR14074">
    <property type="entry name" value="HELICASE WITH DEATH DOMAIN-RELATED"/>
    <property type="match status" value="1"/>
</dbReference>
<evidence type="ECO:0000256" key="12">
    <source>
        <dbReference type="ARBA" id="ARBA00022806"/>
    </source>
</evidence>
<evidence type="ECO:0000256" key="13">
    <source>
        <dbReference type="ARBA" id="ARBA00022833"/>
    </source>
</evidence>
<dbReference type="PROSITE" id="PS51789">
    <property type="entry name" value="RLR_CTR"/>
    <property type="match status" value="1"/>
</dbReference>
<evidence type="ECO:0000256" key="9">
    <source>
        <dbReference type="ARBA" id="ARBA00022737"/>
    </source>
</evidence>
<keyword evidence="13" id="KW-0862">Zinc</keyword>
<feature type="compositionally biased region" description="Low complexity" evidence="20">
    <location>
        <begin position="259"/>
        <end position="270"/>
    </location>
</feature>
<comment type="similarity">
    <text evidence="2">Belongs to the helicase family. RLR subfamily.</text>
</comment>
<comment type="caution">
    <text evidence="24">The sequence shown here is derived from an EMBL/GenBank/DDBJ whole genome shotgun (WGS) entry which is preliminary data.</text>
</comment>
<evidence type="ECO:0000256" key="8">
    <source>
        <dbReference type="ARBA" id="ARBA00022723"/>
    </source>
</evidence>
<gene>
    <name evidence="24" type="primary">Ifih1</name>
    <name evidence="24" type="ORF">CALWIL_R11094</name>
</gene>
<evidence type="ECO:0000256" key="11">
    <source>
        <dbReference type="ARBA" id="ARBA00022801"/>
    </source>
</evidence>
<evidence type="ECO:0000256" key="3">
    <source>
        <dbReference type="ARBA" id="ARBA00012552"/>
    </source>
</evidence>
<evidence type="ECO:0000256" key="19">
    <source>
        <dbReference type="ARBA" id="ARBA00049390"/>
    </source>
</evidence>
<dbReference type="EMBL" id="VWPU01019578">
    <property type="protein sequence ID" value="NXY64959.1"/>
    <property type="molecule type" value="Genomic_DNA"/>
</dbReference>
<evidence type="ECO:0000259" key="22">
    <source>
        <dbReference type="PROSITE" id="PS51194"/>
    </source>
</evidence>
<dbReference type="Gene3D" id="1.10.533.10">
    <property type="entry name" value="Death Domain, Fas"/>
    <property type="match status" value="2"/>
</dbReference>
<evidence type="ECO:0000256" key="5">
    <source>
        <dbReference type="ARBA" id="ARBA00022499"/>
    </source>
</evidence>
<feature type="non-terminal residue" evidence="24">
    <location>
        <position position="1"/>
    </location>
</feature>
<feature type="domain" description="Helicase ATP-binding" evidence="21">
    <location>
        <begin position="314"/>
        <end position="502"/>
    </location>
</feature>
<dbReference type="Pfam" id="PF11648">
    <property type="entry name" value="RIG-I_C-RD"/>
    <property type="match status" value="1"/>
</dbReference>
<evidence type="ECO:0000256" key="16">
    <source>
        <dbReference type="ARBA" id="ARBA00022859"/>
    </source>
</evidence>
<dbReference type="GO" id="GO:0003724">
    <property type="term" value="F:RNA helicase activity"/>
    <property type="evidence" value="ECO:0007669"/>
    <property type="project" value="UniProtKB-EC"/>
</dbReference>
<keyword evidence="4" id="KW-0963">Cytoplasm</keyword>
<evidence type="ECO:0000313" key="25">
    <source>
        <dbReference type="Proteomes" id="UP000576729"/>
    </source>
</evidence>
<keyword evidence="11" id="KW-0378">Hydrolase</keyword>
<keyword evidence="5" id="KW-1017">Isopeptide bond</keyword>
<keyword evidence="7" id="KW-0399">Innate immunity</keyword>
<dbReference type="AlphaFoldDB" id="A0A7L4LIB5"/>
<feature type="non-terminal residue" evidence="24">
    <location>
        <position position="1004"/>
    </location>
</feature>